<keyword evidence="3" id="KW-1185">Reference proteome</keyword>
<dbReference type="GO" id="GO:0016787">
    <property type="term" value="F:hydrolase activity"/>
    <property type="evidence" value="ECO:0007669"/>
    <property type="project" value="UniProtKB-KW"/>
</dbReference>
<dbReference type="Proteomes" id="UP000274661">
    <property type="component" value="Unassembled WGS sequence"/>
</dbReference>
<dbReference type="OrthoDB" id="9767934at2"/>
<gene>
    <name evidence="2" type="ORF">HMF7854_12030</name>
</gene>
<keyword evidence="2" id="KW-0378">Hydrolase</keyword>
<sequence length="325" mass="34556">MVQEAARHDPALAARALEGLRRYQTAPDPPEPPRRPIARDLAGSALRDVGGAGPPLVLVPSLINPPDVLDLDPDVSLAADLAARGHRVFLLDWGPAEPRLGLDVAAHVEQRLVPLLRTFDQPPALLGYCLGGTMALAAAQLTSVRCTATLAAPWNFSAYPEPVRRGLESLVEAAGAMAEQLRRLPMEVLQTGFWGLDPARVVAKFAGFAQAERGSLAADRFVRLERWANAGEPLPLPAAKQLVHDLFARDATGRGRWQVGGQTIHAQLPVPALHFTALDDRIAPAAAAPPGPQIGVKTGHVGLVIGRRGLAEVRPRLADFLASPA</sequence>
<dbReference type="InterPro" id="IPR051321">
    <property type="entry name" value="PHA/PHB_synthase"/>
</dbReference>
<dbReference type="PANTHER" id="PTHR36837:SF4">
    <property type="entry name" value="BLR0908 PROTEIN"/>
    <property type="match status" value="1"/>
</dbReference>
<comment type="caution">
    <text evidence="2">The sequence shown here is derived from an EMBL/GenBank/DDBJ whole genome shotgun (WGS) entry which is preliminary data.</text>
</comment>
<evidence type="ECO:0000259" key="1">
    <source>
        <dbReference type="Pfam" id="PF00561"/>
    </source>
</evidence>
<proteinExistence type="predicted"/>
<evidence type="ECO:0000313" key="3">
    <source>
        <dbReference type="Proteomes" id="UP000274661"/>
    </source>
</evidence>
<dbReference type="SUPFAM" id="SSF53474">
    <property type="entry name" value="alpha/beta-Hydrolases"/>
    <property type="match status" value="1"/>
</dbReference>
<dbReference type="InterPro" id="IPR000073">
    <property type="entry name" value="AB_hydrolase_1"/>
</dbReference>
<dbReference type="InterPro" id="IPR029058">
    <property type="entry name" value="AB_hydrolase_fold"/>
</dbReference>
<dbReference type="PANTHER" id="PTHR36837">
    <property type="entry name" value="POLY(3-HYDROXYALKANOATE) POLYMERASE SUBUNIT PHAC"/>
    <property type="match status" value="1"/>
</dbReference>
<reference evidence="2 3" key="1">
    <citation type="submission" date="2018-12" db="EMBL/GenBank/DDBJ databases">
        <title>Sphingomonas sp. HMF7854 Genome sequencing and assembly.</title>
        <authorList>
            <person name="Cha I."/>
            <person name="Kang H."/>
            <person name="Kim H."/>
            <person name="Kang J."/>
            <person name="Joh K."/>
        </authorList>
    </citation>
    <scope>NUCLEOTIDE SEQUENCE [LARGE SCALE GENOMIC DNA]</scope>
    <source>
        <strain evidence="2 3">HMF7854</strain>
    </source>
</reference>
<organism evidence="2 3">
    <name type="scientific">Sphingomonas ginkgonis</name>
    <dbReference type="NCBI Taxonomy" id="2315330"/>
    <lineage>
        <taxon>Bacteria</taxon>
        <taxon>Pseudomonadati</taxon>
        <taxon>Pseudomonadota</taxon>
        <taxon>Alphaproteobacteria</taxon>
        <taxon>Sphingomonadales</taxon>
        <taxon>Sphingomonadaceae</taxon>
        <taxon>Sphingomonas</taxon>
    </lineage>
</organism>
<dbReference type="AlphaFoldDB" id="A0A3R9WPU5"/>
<dbReference type="EMBL" id="RWJF01000001">
    <property type="protein sequence ID" value="RST31488.1"/>
    <property type="molecule type" value="Genomic_DNA"/>
</dbReference>
<protein>
    <submittedName>
        <fullName evidence="2">Alpha/beta fold hydrolase</fullName>
    </submittedName>
</protein>
<name>A0A3R9WPU5_9SPHN</name>
<dbReference type="Gene3D" id="3.40.50.1820">
    <property type="entry name" value="alpha/beta hydrolase"/>
    <property type="match status" value="1"/>
</dbReference>
<feature type="domain" description="AB hydrolase-1" evidence="1">
    <location>
        <begin position="54"/>
        <end position="200"/>
    </location>
</feature>
<accession>A0A3R9WPU5</accession>
<dbReference type="Pfam" id="PF00561">
    <property type="entry name" value="Abhydrolase_1"/>
    <property type="match status" value="1"/>
</dbReference>
<evidence type="ECO:0000313" key="2">
    <source>
        <dbReference type="EMBL" id="RST31488.1"/>
    </source>
</evidence>